<gene>
    <name evidence="2" type="ORF">LMH87_011789</name>
</gene>
<comment type="caution">
    <text evidence="2">The sequence shown here is derived from an EMBL/GenBank/DDBJ whole genome shotgun (WGS) entry which is preliminary data.</text>
</comment>
<proteinExistence type="predicted"/>
<evidence type="ECO:0000313" key="3">
    <source>
        <dbReference type="Proteomes" id="UP001144673"/>
    </source>
</evidence>
<dbReference type="PROSITE" id="PS51186">
    <property type="entry name" value="GNAT"/>
    <property type="match status" value="1"/>
</dbReference>
<dbReference type="InterPro" id="IPR016181">
    <property type="entry name" value="Acyl_CoA_acyltransferase"/>
</dbReference>
<dbReference type="Gene3D" id="3.40.630.30">
    <property type="match status" value="1"/>
</dbReference>
<dbReference type="KEGG" id="amus:LMH87_011789"/>
<dbReference type="GeneID" id="80898948"/>
<sequence length="189" mass="20225">MTTSATLPLVPSVRRAHPNEAALLTDLALAAKAHWGYSPSFMAAAAAELTITASDISQYDIHVAVLLSPSEPSPPVGVYRLTPLAAADGDGFDGELSYLWVHPSRIRHGLGSLLWEDAMRRAAAAGVARLSVDADPHAEGFYVRMGAERYGEVPSRSVPGRMLPLMAVDVGRALAVIEERKKEKEKNAV</sequence>
<dbReference type="SUPFAM" id="SSF55729">
    <property type="entry name" value="Acyl-CoA N-acyltransferases (Nat)"/>
    <property type="match status" value="1"/>
</dbReference>
<dbReference type="RefSeq" id="XP_056052786.1">
    <property type="nucleotide sequence ID" value="XM_056200990.1"/>
</dbReference>
<evidence type="ECO:0000313" key="2">
    <source>
        <dbReference type="EMBL" id="KAJ4151072.1"/>
    </source>
</evidence>
<organism evidence="2 3">
    <name type="scientific">Akanthomyces muscarius</name>
    <name type="common">Entomopathogenic fungus</name>
    <name type="synonym">Lecanicillium muscarium</name>
    <dbReference type="NCBI Taxonomy" id="2231603"/>
    <lineage>
        <taxon>Eukaryota</taxon>
        <taxon>Fungi</taxon>
        <taxon>Dikarya</taxon>
        <taxon>Ascomycota</taxon>
        <taxon>Pezizomycotina</taxon>
        <taxon>Sordariomycetes</taxon>
        <taxon>Hypocreomycetidae</taxon>
        <taxon>Hypocreales</taxon>
        <taxon>Cordycipitaceae</taxon>
        <taxon>Akanthomyces</taxon>
    </lineage>
</organism>
<dbReference type="AlphaFoldDB" id="A0A9W8UKA4"/>
<reference evidence="2" key="1">
    <citation type="journal article" date="2023" name="Access Microbiol">
        <title>De-novo genome assembly for Akanthomyces muscarius, a biocontrol agent of insect agricultural pests.</title>
        <authorList>
            <person name="Erdos Z."/>
            <person name="Studholme D.J."/>
            <person name="Raymond B."/>
            <person name="Sharma M."/>
        </authorList>
    </citation>
    <scope>NUCLEOTIDE SEQUENCE</scope>
    <source>
        <strain evidence="2">Ve6</strain>
    </source>
</reference>
<dbReference type="GO" id="GO:0016747">
    <property type="term" value="F:acyltransferase activity, transferring groups other than amino-acyl groups"/>
    <property type="evidence" value="ECO:0007669"/>
    <property type="project" value="InterPro"/>
</dbReference>
<feature type="domain" description="N-acetyltransferase" evidence="1">
    <location>
        <begin position="11"/>
        <end position="171"/>
    </location>
</feature>
<accession>A0A9W8UKA4</accession>
<dbReference type="EMBL" id="JAJHUN010000009">
    <property type="protein sequence ID" value="KAJ4151072.1"/>
    <property type="molecule type" value="Genomic_DNA"/>
</dbReference>
<dbReference type="InterPro" id="IPR000182">
    <property type="entry name" value="GNAT_dom"/>
</dbReference>
<dbReference type="Proteomes" id="UP001144673">
    <property type="component" value="Chromosome 4"/>
</dbReference>
<protein>
    <recommendedName>
        <fullName evidence="1">N-acetyltransferase domain-containing protein</fullName>
    </recommendedName>
</protein>
<evidence type="ECO:0000259" key="1">
    <source>
        <dbReference type="PROSITE" id="PS51186"/>
    </source>
</evidence>
<dbReference type="Pfam" id="PF00583">
    <property type="entry name" value="Acetyltransf_1"/>
    <property type="match status" value="1"/>
</dbReference>
<keyword evidence="3" id="KW-1185">Reference proteome</keyword>
<name>A0A9W8UKA4_AKAMU</name>